<dbReference type="AlphaFoldDB" id="A0A517NQ15"/>
<dbReference type="EMBL" id="CP036526">
    <property type="protein sequence ID" value="QDT09209.1"/>
    <property type="molecule type" value="Genomic_DNA"/>
</dbReference>
<reference evidence="1 2" key="1">
    <citation type="submission" date="2019-02" db="EMBL/GenBank/DDBJ databases">
        <title>Deep-cultivation of Planctomycetes and their phenomic and genomic characterization uncovers novel biology.</title>
        <authorList>
            <person name="Wiegand S."/>
            <person name="Jogler M."/>
            <person name="Boedeker C."/>
            <person name="Pinto D."/>
            <person name="Vollmers J."/>
            <person name="Rivas-Marin E."/>
            <person name="Kohn T."/>
            <person name="Peeters S.H."/>
            <person name="Heuer A."/>
            <person name="Rast P."/>
            <person name="Oberbeckmann S."/>
            <person name="Bunk B."/>
            <person name="Jeske O."/>
            <person name="Meyerdierks A."/>
            <person name="Storesund J.E."/>
            <person name="Kallscheuer N."/>
            <person name="Luecker S."/>
            <person name="Lage O.M."/>
            <person name="Pohl T."/>
            <person name="Merkel B.J."/>
            <person name="Hornburger P."/>
            <person name="Mueller R.-W."/>
            <person name="Bruemmer F."/>
            <person name="Labrenz M."/>
            <person name="Spormann A.M."/>
            <person name="Op den Camp H."/>
            <person name="Overmann J."/>
            <person name="Amann R."/>
            <person name="Jetten M.S.M."/>
            <person name="Mascher T."/>
            <person name="Medema M.H."/>
            <person name="Devos D.P."/>
            <person name="Kaster A.-K."/>
            <person name="Ovreas L."/>
            <person name="Rohde M."/>
            <person name="Galperin M.Y."/>
            <person name="Jogler C."/>
        </authorList>
    </citation>
    <scope>NUCLEOTIDE SEQUENCE [LARGE SCALE GENOMIC DNA]</scope>
    <source>
        <strain evidence="1 2">K23_9</strain>
    </source>
</reference>
<sequence>MRRMPVEKIAESISAVTNHITFLLRQCVDRSFIGNLANRGGTEWHSHRLEQRHCLKERSNAAKDSYFFYLSQGSIFDFIASSMSS</sequence>
<dbReference type="Proteomes" id="UP000319817">
    <property type="component" value="Chromosome"/>
</dbReference>
<accession>A0A517NQ15</accession>
<organism evidence="1 2">
    <name type="scientific">Stieleria marina</name>
    <dbReference type="NCBI Taxonomy" id="1930275"/>
    <lineage>
        <taxon>Bacteria</taxon>
        <taxon>Pseudomonadati</taxon>
        <taxon>Planctomycetota</taxon>
        <taxon>Planctomycetia</taxon>
        <taxon>Pirellulales</taxon>
        <taxon>Pirellulaceae</taxon>
        <taxon>Stieleria</taxon>
    </lineage>
</organism>
<protein>
    <submittedName>
        <fullName evidence="1">Uncharacterized protein</fullName>
    </submittedName>
</protein>
<evidence type="ECO:0000313" key="2">
    <source>
        <dbReference type="Proteomes" id="UP000319817"/>
    </source>
</evidence>
<keyword evidence="2" id="KW-1185">Reference proteome</keyword>
<name>A0A517NQ15_9BACT</name>
<gene>
    <name evidence="1" type="ORF">K239x_11540</name>
</gene>
<proteinExistence type="predicted"/>
<evidence type="ECO:0000313" key="1">
    <source>
        <dbReference type="EMBL" id="QDT09209.1"/>
    </source>
</evidence>